<keyword evidence="7" id="KW-1185">Reference proteome</keyword>
<sequence>MSDSERSPLLAPSSREPARHSEDAESLESTPLLSSSAAKPRYDGTQDEPHDVDGASVASRDADAASVKPAKSKHSRWPSFIAMIVLAIFALSIIVVAFFVPAAVEEYAKQALVLEPTNLALESITTDGVRARVQANFRLDGQRVQNEHVRRVGRVATWLVGKLGTEQTKINVYLPDYDNILLGTAGVPPLVVSIMDGHNTAVDFVADLIPGEAEGIRMIANEWLEGRLDLLRLRGKADVQIKAGIIPLGTHSISESLTFEANKLPQLPAYNITKINFQEEPIPGDSQKAMAAEVSITAFNEYPVSIDIPKLGFEILVPGCSPYDPFILVAAAVTSPVAVRPRSDVVVTAHGLVRDLPESLTRECPGTESSPLDLFFKKYMGGEAATVYVRGQKQPAADTPGWLTDILSSIAVPVPFPGRSLDNLIRSFSLTDVHFTLPDPGAEPDDPDSNPKVSGTILVLAALPNEMNFTLDVTSVKANATVYYHSRELGQLDLRDKWQNANSTQIPASNGEEATLKIQSRMEDVPLNVTDSDVLTAVIQALLFGGKDILLDIKAVVDVKVETILGELIVKDVPAEGKIPLKPLPRNMFGSIEPKVGNVDVTETSPNSVSIKAIANVTNPTPYTAHIPFISIHIFSNGSLVGEARAQNLDIKKGENTDITVSATWNPSLGGEEGRVQGRNLLSQYLSGYNTTITVKTHRGSIPGQPLIGEALSRLNITVAAPQLRLPGKDEDDRTHFIRDATFHIFSSTATFLLVSPLQHNTLYIDAVNATAIYNHTEPIGRIEYDLPFAAPPGETLTPKLPVEWSLDSVGYDRLKEALGGRLRLDAKATVAVRLGQWKEVVWYYGRGIGASVRP</sequence>
<dbReference type="PANTHER" id="PTHR35895">
    <property type="entry name" value="CHROMOSOME 16, WHOLE GENOME SHOTGUN SEQUENCE"/>
    <property type="match status" value="1"/>
</dbReference>
<evidence type="ECO:0000256" key="2">
    <source>
        <dbReference type="SAM" id="Phobius"/>
    </source>
</evidence>
<feature type="transmembrane region" description="Helical" evidence="2">
    <location>
        <begin position="80"/>
        <end position="104"/>
    </location>
</feature>
<dbReference type="EMBL" id="MU839835">
    <property type="protein sequence ID" value="KAK1754300.1"/>
    <property type="molecule type" value="Genomic_DNA"/>
</dbReference>
<dbReference type="Pfam" id="PF26174">
    <property type="entry name" value="LEA-2_1"/>
    <property type="match status" value="1"/>
</dbReference>
<name>A0AAJ0BAK4_9PEZI</name>
<comment type="caution">
    <text evidence="6">The sequence shown here is derived from an EMBL/GenBank/DDBJ whole genome shotgun (WGS) entry which is preliminary data.</text>
</comment>
<dbReference type="Proteomes" id="UP001239445">
    <property type="component" value="Unassembled WGS sequence"/>
</dbReference>
<evidence type="ECO:0000259" key="3">
    <source>
        <dbReference type="Pfam" id="PF22786"/>
    </source>
</evidence>
<evidence type="ECO:0000313" key="7">
    <source>
        <dbReference type="Proteomes" id="UP001239445"/>
    </source>
</evidence>
<proteinExistence type="predicted"/>
<dbReference type="Pfam" id="PF22786">
    <property type="entry name" value="Tag1_C"/>
    <property type="match status" value="1"/>
</dbReference>
<evidence type="ECO:0008006" key="8">
    <source>
        <dbReference type="Google" id="ProtNLM"/>
    </source>
</evidence>
<dbReference type="Pfam" id="PF26150">
    <property type="entry name" value="LEA-2_4"/>
    <property type="match status" value="1"/>
</dbReference>
<feature type="domain" description="Tag1 C-terminal" evidence="3">
    <location>
        <begin position="467"/>
        <end position="581"/>
    </location>
</feature>
<feature type="compositionally biased region" description="Low complexity" evidence="1">
    <location>
        <begin position="27"/>
        <end position="38"/>
    </location>
</feature>
<dbReference type="Gene3D" id="2.60.40.1820">
    <property type="match status" value="1"/>
</dbReference>
<dbReference type="GO" id="GO:0000329">
    <property type="term" value="C:fungal-type vacuole membrane"/>
    <property type="evidence" value="ECO:0007669"/>
    <property type="project" value="InterPro"/>
</dbReference>
<dbReference type="InterPro" id="IPR059066">
    <property type="entry name" value="Ig_Tag1-like_5th"/>
</dbReference>
<dbReference type="InterPro" id="IPR046368">
    <property type="entry name" value="Tag1"/>
</dbReference>
<evidence type="ECO:0000256" key="1">
    <source>
        <dbReference type="SAM" id="MobiDB-lite"/>
    </source>
</evidence>
<evidence type="ECO:0000259" key="5">
    <source>
        <dbReference type="Pfam" id="PF26153"/>
    </source>
</evidence>
<dbReference type="Pfam" id="PF26153">
    <property type="entry name" value="LEA-2L_5"/>
    <property type="match status" value="1"/>
</dbReference>
<feature type="compositionally biased region" description="Basic and acidic residues" evidence="1">
    <location>
        <begin position="40"/>
        <end position="53"/>
    </location>
</feature>
<feature type="domain" description="Tag1-like fifth Ig-like" evidence="5">
    <location>
        <begin position="731"/>
        <end position="843"/>
    </location>
</feature>
<gene>
    <name evidence="6" type="ORF">QBC47DRAFT_215117</name>
</gene>
<feature type="domain" description="Tag1-like fourth Ig-like" evidence="4">
    <location>
        <begin position="594"/>
        <end position="707"/>
    </location>
</feature>
<dbReference type="InterPro" id="IPR055011">
    <property type="entry name" value="Tag1_C"/>
</dbReference>
<dbReference type="InterPro" id="IPR059065">
    <property type="entry name" value="Ig_Tag1-like_4th"/>
</dbReference>
<evidence type="ECO:0000313" key="6">
    <source>
        <dbReference type="EMBL" id="KAK1754300.1"/>
    </source>
</evidence>
<dbReference type="AlphaFoldDB" id="A0AAJ0BAK4"/>
<evidence type="ECO:0000259" key="4">
    <source>
        <dbReference type="Pfam" id="PF26150"/>
    </source>
</evidence>
<dbReference type="PANTHER" id="PTHR35895:SF3">
    <property type="entry name" value="PRE-RRNA PROCESSING PROTEIN"/>
    <property type="match status" value="1"/>
</dbReference>
<protein>
    <recommendedName>
        <fullName evidence="8">Pre-rRNA processing protein</fullName>
    </recommendedName>
</protein>
<accession>A0AAJ0BAK4</accession>
<reference evidence="6" key="1">
    <citation type="submission" date="2023-06" db="EMBL/GenBank/DDBJ databases">
        <title>Genome-scale phylogeny and comparative genomics of the fungal order Sordariales.</title>
        <authorList>
            <consortium name="Lawrence Berkeley National Laboratory"/>
            <person name="Hensen N."/>
            <person name="Bonometti L."/>
            <person name="Westerberg I."/>
            <person name="Brannstrom I.O."/>
            <person name="Guillou S."/>
            <person name="Cros-Aarteil S."/>
            <person name="Calhoun S."/>
            <person name="Haridas S."/>
            <person name="Kuo A."/>
            <person name="Mondo S."/>
            <person name="Pangilinan J."/>
            <person name="Riley R."/>
            <person name="Labutti K."/>
            <person name="Andreopoulos B."/>
            <person name="Lipzen A."/>
            <person name="Chen C."/>
            <person name="Yanf M."/>
            <person name="Daum C."/>
            <person name="Ng V."/>
            <person name="Clum A."/>
            <person name="Steindorff A."/>
            <person name="Ohm R."/>
            <person name="Martin F."/>
            <person name="Silar P."/>
            <person name="Natvig D."/>
            <person name="Lalanne C."/>
            <person name="Gautier V."/>
            <person name="Ament-Velasquez S.L."/>
            <person name="Kruys A."/>
            <person name="Hutchinson M.I."/>
            <person name="Powell A.J."/>
            <person name="Barry K."/>
            <person name="Miller A.N."/>
            <person name="Grigoriev I.V."/>
            <person name="Debuchy R."/>
            <person name="Gladieux P."/>
            <person name="Thoren M.H."/>
            <person name="Johannesson H."/>
        </authorList>
    </citation>
    <scope>NUCLEOTIDE SEQUENCE</scope>
    <source>
        <strain evidence="6">PSN4</strain>
    </source>
</reference>
<feature type="compositionally biased region" description="Low complexity" evidence="1">
    <location>
        <begin position="54"/>
        <end position="67"/>
    </location>
</feature>
<keyword evidence="2" id="KW-0472">Membrane</keyword>
<keyword evidence="2" id="KW-1133">Transmembrane helix</keyword>
<keyword evidence="2" id="KW-0812">Transmembrane</keyword>
<organism evidence="6 7">
    <name type="scientific">Echria macrotheca</name>
    <dbReference type="NCBI Taxonomy" id="438768"/>
    <lineage>
        <taxon>Eukaryota</taxon>
        <taxon>Fungi</taxon>
        <taxon>Dikarya</taxon>
        <taxon>Ascomycota</taxon>
        <taxon>Pezizomycotina</taxon>
        <taxon>Sordariomycetes</taxon>
        <taxon>Sordariomycetidae</taxon>
        <taxon>Sordariales</taxon>
        <taxon>Schizotheciaceae</taxon>
        <taxon>Echria</taxon>
    </lineage>
</organism>
<feature type="region of interest" description="Disordered" evidence="1">
    <location>
        <begin position="1"/>
        <end position="69"/>
    </location>
</feature>